<dbReference type="GeneTree" id="ENSGT00940000154308"/>
<dbReference type="InterPro" id="IPR050752">
    <property type="entry name" value="C2H2-ZF_domain"/>
</dbReference>
<dbReference type="PANTHER" id="PTHR24384">
    <property type="entry name" value="FINGER PUTATIVE TRANSCRIPTION FACTOR FAMILY-RELATED"/>
    <property type="match status" value="1"/>
</dbReference>
<reference evidence="13" key="1">
    <citation type="submission" date="2025-08" db="UniProtKB">
        <authorList>
            <consortium name="Ensembl"/>
        </authorList>
    </citation>
    <scope>IDENTIFICATION</scope>
</reference>
<dbReference type="Pfam" id="PF13912">
    <property type="entry name" value="zf-C2H2_6"/>
    <property type="match status" value="1"/>
</dbReference>
<evidence type="ECO:0000313" key="14">
    <source>
        <dbReference type="Proteomes" id="UP000265000"/>
    </source>
</evidence>
<dbReference type="PROSITE" id="PS00028">
    <property type="entry name" value="ZINC_FINGER_C2H2_1"/>
    <property type="match status" value="1"/>
</dbReference>
<feature type="region of interest" description="Disordered" evidence="11">
    <location>
        <begin position="226"/>
        <end position="253"/>
    </location>
</feature>
<dbReference type="GO" id="GO:0000981">
    <property type="term" value="F:DNA-binding transcription factor activity, RNA polymerase II-specific"/>
    <property type="evidence" value="ECO:0007669"/>
    <property type="project" value="TreeGrafter"/>
</dbReference>
<organism evidence="13 14">
    <name type="scientific">Fundulus heteroclitus</name>
    <name type="common">Killifish</name>
    <name type="synonym">Mummichog</name>
    <dbReference type="NCBI Taxonomy" id="8078"/>
    <lineage>
        <taxon>Eukaryota</taxon>
        <taxon>Metazoa</taxon>
        <taxon>Chordata</taxon>
        <taxon>Craniata</taxon>
        <taxon>Vertebrata</taxon>
        <taxon>Euteleostomi</taxon>
        <taxon>Actinopterygii</taxon>
        <taxon>Neopterygii</taxon>
        <taxon>Teleostei</taxon>
        <taxon>Neoteleostei</taxon>
        <taxon>Acanthomorphata</taxon>
        <taxon>Ovalentaria</taxon>
        <taxon>Atherinomorphae</taxon>
        <taxon>Cyprinodontiformes</taxon>
        <taxon>Fundulidae</taxon>
        <taxon>Fundulus</taxon>
    </lineage>
</organism>
<dbReference type="InterPro" id="IPR013087">
    <property type="entry name" value="Znf_C2H2_type"/>
</dbReference>
<keyword evidence="2" id="KW-0479">Metal-binding</keyword>
<sequence>MMEGILEIKIEQESHEIKIEEYHAIKIEEYHAIKIEEENHEMRTEVKQENHDMQIGEENHEMEAEVKQENEEVKLEEHQEDYQDQEPDHHNLYPRNRTNSAASSGPSDLQVEKIAHKRKAPTLRNKVTDKVLDKRLTYNPTGLSTSTTRSQEAEATDLQINDTTTRTGAAPAPLGISSVSAEVHGEESRRTSKRRLTPTAFPNVFCYTKEKRKRASPTNRSLVLQQPHMEHEDLQPTGGPLTTPSKGTAHGRTGGKTFSCVKCGETFKTQMYLKKHKQIHTGDRPFSCDWWGARFNTKTHLKDHIRIHTGERPFSCDQCGATFKTTTHLREHKRSRTKERQYRCDQCGVSFKFKGILNAFWC</sequence>
<dbReference type="GO" id="GO:0000978">
    <property type="term" value="F:RNA polymerase II cis-regulatory region sequence-specific DNA binding"/>
    <property type="evidence" value="ECO:0007669"/>
    <property type="project" value="TreeGrafter"/>
</dbReference>
<dbReference type="FunFam" id="3.30.160.60:FF:000322">
    <property type="entry name" value="GDNF-inducible zinc finger protein 1"/>
    <property type="match status" value="1"/>
</dbReference>
<dbReference type="PROSITE" id="PS50157">
    <property type="entry name" value="ZINC_FINGER_C2H2_2"/>
    <property type="match status" value="3"/>
</dbReference>
<name>A0A3Q2P352_FUNHE</name>
<feature type="compositionally biased region" description="Polar residues" evidence="11">
    <location>
        <begin position="96"/>
        <end position="107"/>
    </location>
</feature>
<dbReference type="InterPro" id="IPR036236">
    <property type="entry name" value="Znf_C2H2_sf"/>
</dbReference>
<dbReference type="GO" id="GO:0005634">
    <property type="term" value="C:nucleus"/>
    <property type="evidence" value="ECO:0007669"/>
    <property type="project" value="UniProtKB-SubCell"/>
</dbReference>
<dbReference type="STRING" id="8078.ENSFHEP00000006100"/>
<feature type="domain" description="C2H2-type" evidence="12">
    <location>
        <begin position="314"/>
        <end position="341"/>
    </location>
</feature>
<keyword evidence="9" id="KW-0539">Nucleus</keyword>
<proteinExistence type="predicted"/>
<evidence type="ECO:0000256" key="6">
    <source>
        <dbReference type="ARBA" id="ARBA00023015"/>
    </source>
</evidence>
<evidence type="ECO:0000256" key="11">
    <source>
        <dbReference type="SAM" id="MobiDB-lite"/>
    </source>
</evidence>
<evidence type="ECO:0000256" key="8">
    <source>
        <dbReference type="ARBA" id="ARBA00023163"/>
    </source>
</evidence>
<dbReference type="Gene3D" id="3.30.160.60">
    <property type="entry name" value="Classic Zinc Finger"/>
    <property type="match status" value="3"/>
</dbReference>
<dbReference type="FunFam" id="3.30.160.60:FF:000624">
    <property type="entry name" value="zinc finger protein 697"/>
    <property type="match status" value="1"/>
</dbReference>
<dbReference type="AlphaFoldDB" id="A0A3Q2P352"/>
<evidence type="ECO:0000259" key="12">
    <source>
        <dbReference type="PROSITE" id="PS50157"/>
    </source>
</evidence>
<feature type="domain" description="C2H2-type" evidence="12">
    <location>
        <begin position="286"/>
        <end position="313"/>
    </location>
</feature>
<accession>A0A3Q2P352</accession>
<dbReference type="Ensembl" id="ENSFHET00000006065.1">
    <property type="protein sequence ID" value="ENSFHEP00000006100.1"/>
    <property type="gene ID" value="ENSFHEG00000007107.1"/>
</dbReference>
<evidence type="ECO:0000256" key="10">
    <source>
        <dbReference type="PROSITE-ProRule" id="PRU00042"/>
    </source>
</evidence>
<evidence type="ECO:0000256" key="2">
    <source>
        <dbReference type="ARBA" id="ARBA00022723"/>
    </source>
</evidence>
<dbReference type="SUPFAM" id="SSF57667">
    <property type="entry name" value="beta-beta-alpha zinc fingers"/>
    <property type="match status" value="2"/>
</dbReference>
<keyword evidence="8" id="KW-0804">Transcription</keyword>
<protein>
    <submittedName>
        <fullName evidence="13">Uncharacterized LOC105923896</fullName>
    </submittedName>
</protein>
<keyword evidence="4 10" id="KW-0863">Zinc-finger</keyword>
<keyword evidence="3" id="KW-0677">Repeat</keyword>
<feature type="region of interest" description="Disordered" evidence="11">
    <location>
        <begin position="43"/>
        <end position="110"/>
    </location>
</feature>
<keyword evidence="6" id="KW-0805">Transcription regulation</keyword>
<keyword evidence="5" id="KW-0862">Zinc</keyword>
<keyword evidence="14" id="KW-1185">Reference proteome</keyword>
<dbReference type="Proteomes" id="UP000265000">
    <property type="component" value="Unplaced"/>
</dbReference>
<dbReference type="GO" id="GO:0008270">
    <property type="term" value="F:zinc ion binding"/>
    <property type="evidence" value="ECO:0007669"/>
    <property type="project" value="UniProtKB-KW"/>
</dbReference>
<feature type="compositionally biased region" description="Basic and acidic residues" evidence="11">
    <location>
        <begin position="43"/>
        <end position="91"/>
    </location>
</feature>
<evidence type="ECO:0000313" key="13">
    <source>
        <dbReference type="Ensembl" id="ENSFHEP00000006100.1"/>
    </source>
</evidence>
<dbReference type="SMART" id="SM00355">
    <property type="entry name" value="ZnF_C2H2"/>
    <property type="match status" value="3"/>
</dbReference>
<evidence type="ECO:0000256" key="7">
    <source>
        <dbReference type="ARBA" id="ARBA00023125"/>
    </source>
</evidence>
<evidence type="ECO:0000256" key="3">
    <source>
        <dbReference type="ARBA" id="ARBA00022737"/>
    </source>
</evidence>
<keyword evidence="7" id="KW-0238">DNA-binding</keyword>
<feature type="domain" description="C2H2-type" evidence="12">
    <location>
        <begin position="258"/>
        <end position="285"/>
    </location>
</feature>
<evidence type="ECO:0000256" key="4">
    <source>
        <dbReference type="ARBA" id="ARBA00022771"/>
    </source>
</evidence>
<evidence type="ECO:0000256" key="1">
    <source>
        <dbReference type="ARBA" id="ARBA00004123"/>
    </source>
</evidence>
<comment type="subcellular location">
    <subcellularLocation>
        <location evidence="1">Nucleus</location>
    </subcellularLocation>
</comment>
<dbReference type="PANTHER" id="PTHR24384:SF189">
    <property type="entry name" value="C2H2-TYPE DOMAIN-CONTAINING PROTEIN-RELATED"/>
    <property type="match status" value="1"/>
</dbReference>
<evidence type="ECO:0000256" key="9">
    <source>
        <dbReference type="ARBA" id="ARBA00023242"/>
    </source>
</evidence>
<dbReference type="Pfam" id="PF00096">
    <property type="entry name" value="zf-C2H2"/>
    <property type="match status" value="1"/>
</dbReference>
<reference evidence="13" key="2">
    <citation type="submission" date="2025-09" db="UniProtKB">
        <authorList>
            <consortium name="Ensembl"/>
        </authorList>
    </citation>
    <scope>IDENTIFICATION</scope>
</reference>
<evidence type="ECO:0000256" key="5">
    <source>
        <dbReference type="ARBA" id="ARBA00022833"/>
    </source>
</evidence>